<evidence type="ECO:0000313" key="3">
    <source>
        <dbReference type="EMBL" id="QDT74400.1"/>
    </source>
</evidence>
<dbReference type="InterPro" id="IPR012902">
    <property type="entry name" value="N_methyl_site"/>
</dbReference>
<dbReference type="PROSITE" id="PS00409">
    <property type="entry name" value="PROKAR_NTER_METHYL"/>
    <property type="match status" value="1"/>
</dbReference>
<evidence type="ECO:0000313" key="4">
    <source>
        <dbReference type="Proteomes" id="UP000317909"/>
    </source>
</evidence>
<gene>
    <name evidence="3" type="ORF">I41_35950</name>
</gene>
<dbReference type="InterPro" id="IPR011453">
    <property type="entry name" value="DUF1559"/>
</dbReference>
<name>A0A517U1A5_9BACT</name>
<evidence type="ECO:0000259" key="2">
    <source>
        <dbReference type="Pfam" id="PF07596"/>
    </source>
</evidence>
<feature type="domain" description="DUF1559" evidence="2">
    <location>
        <begin position="44"/>
        <end position="340"/>
    </location>
</feature>
<keyword evidence="1" id="KW-1133">Transmembrane helix</keyword>
<dbReference type="Proteomes" id="UP000317909">
    <property type="component" value="Chromosome"/>
</dbReference>
<dbReference type="SUPFAM" id="SSF54523">
    <property type="entry name" value="Pili subunits"/>
    <property type="match status" value="1"/>
</dbReference>
<dbReference type="KEGG" id="llh:I41_35950"/>
<evidence type="ECO:0000256" key="1">
    <source>
        <dbReference type="SAM" id="Phobius"/>
    </source>
</evidence>
<dbReference type="Gene3D" id="3.30.700.10">
    <property type="entry name" value="Glycoprotein, Type 4 Pilin"/>
    <property type="match status" value="1"/>
</dbReference>
<reference evidence="3 4" key="1">
    <citation type="submission" date="2019-02" db="EMBL/GenBank/DDBJ databases">
        <title>Deep-cultivation of Planctomycetes and their phenomic and genomic characterization uncovers novel biology.</title>
        <authorList>
            <person name="Wiegand S."/>
            <person name="Jogler M."/>
            <person name="Boedeker C."/>
            <person name="Pinto D."/>
            <person name="Vollmers J."/>
            <person name="Rivas-Marin E."/>
            <person name="Kohn T."/>
            <person name="Peeters S.H."/>
            <person name="Heuer A."/>
            <person name="Rast P."/>
            <person name="Oberbeckmann S."/>
            <person name="Bunk B."/>
            <person name="Jeske O."/>
            <person name="Meyerdierks A."/>
            <person name="Storesund J.E."/>
            <person name="Kallscheuer N."/>
            <person name="Luecker S."/>
            <person name="Lage O.M."/>
            <person name="Pohl T."/>
            <person name="Merkel B.J."/>
            <person name="Hornburger P."/>
            <person name="Mueller R.-W."/>
            <person name="Bruemmer F."/>
            <person name="Labrenz M."/>
            <person name="Spormann A.M."/>
            <person name="Op den Camp H."/>
            <person name="Overmann J."/>
            <person name="Amann R."/>
            <person name="Jetten M.S.M."/>
            <person name="Mascher T."/>
            <person name="Medema M.H."/>
            <person name="Devos D.P."/>
            <person name="Kaster A.-K."/>
            <person name="Ovreas L."/>
            <person name="Rohde M."/>
            <person name="Galperin M.Y."/>
            <person name="Jogler C."/>
        </authorList>
    </citation>
    <scope>NUCLEOTIDE SEQUENCE [LARGE SCALE GENOMIC DNA]</scope>
    <source>
        <strain evidence="3 4">I41</strain>
    </source>
</reference>
<dbReference type="InterPro" id="IPR045584">
    <property type="entry name" value="Pilin-like"/>
</dbReference>
<dbReference type="PANTHER" id="PTHR30093:SF2">
    <property type="entry name" value="TYPE II SECRETION SYSTEM PROTEIN H"/>
    <property type="match status" value="1"/>
</dbReference>
<feature type="transmembrane region" description="Helical" evidence="1">
    <location>
        <begin position="21"/>
        <end position="43"/>
    </location>
</feature>
<dbReference type="Pfam" id="PF07596">
    <property type="entry name" value="SBP_bac_10"/>
    <property type="match status" value="1"/>
</dbReference>
<accession>A0A517U1A5</accession>
<proteinExistence type="predicted"/>
<dbReference type="AlphaFoldDB" id="A0A517U1A5"/>
<organism evidence="3 4">
    <name type="scientific">Lacipirellula limnantheis</name>
    <dbReference type="NCBI Taxonomy" id="2528024"/>
    <lineage>
        <taxon>Bacteria</taxon>
        <taxon>Pseudomonadati</taxon>
        <taxon>Planctomycetota</taxon>
        <taxon>Planctomycetia</taxon>
        <taxon>Pirellulales</taxon>
        <taxon>Lacipirellulaceae</taxon>
        <taxon>Lacipirellula</taxon>
    </lineage>
</organism>
<keyword evidence="1" id="KW-0812">Transmembrane</keyword>
<keyword evidence="1" id="KW-0472">Membrane</keyword>
<dbReference type="Pfam" id="PF07963">
    <property type="entry name" value="N_methyl"/>
    <property type="match status" value="1"/>
</dbReference>
<dbReference type="PANTHER" id="PTHR30093">
    <property type="entry name" value="GENERAL SECRETION PATHWAY PROTEIN G"/>
    <property type="match status" value="1"/>
</dbReference>
<keyword evidence="4" id="KW-1185">Reference proteome</keyword>
<dbReference type="NCBIfam" id="TIGR02532">
    <property type="entry name" value="IV_pilin_GFxxxE"/>
    <property type="match status" value="1"/>
</dbReference>
<protein>
    <recommendedName>
        <fullName evidence="2">DUF1559 domain-containing protein</fullName>
    </recommendedName>
</protein>
<sequence>MPIASSSAKIAHLQRRAAGFTLVELLVVIAIIGVLVALLLPAVQAARESARRSSCSSNLRQIGLAALNYESANKVLPPGYLAGKNFNKPEAASDSTGNHQLTGVFVYLLPYLEAANVHKMFGEQIKLGVDSRDLPYSDASKPTTWAAAQARLSTLLCPSGPEGAPQTAMLDKSYGKLSDGFLILQSDAWPVSTQLGITHYLGVSGVWGSTGPNLMYPAGSGRTTDDVLIGPFTVRSKTRLGQVSDGTSRTMMFGEAPGSSGVNIPDDFTAGTFTGFTQANAWAGWGTLPTAMGLTVSRENKNGATFDSKWSYYGALHSGDVVQFAFVDGSVRPLNKNVDDSLFQSLSTIRGEEAVDESTL</sequence>
<dbReference type="EMBL" id="CP036339">
    <property type="protein sequence ID" value="QDT74400.1"/>
    <property type="molecule type" value="Genomic_DNA"/>
</dbReference>